<sequence length="74" mass="8169">MIIMEIGRVCIKTKGREAGQKVVVLSDVKSGKVLVDGEKVKRKECNVLHLFPLKDKVSVGKDAKHEEVVKVLKG</sequence>
<dbReference type="PROSITE" id="PS50889">
    <property type="entry name" value="S4"/>
    <property type="match status" value="1"/>
</dbReference>
<protein>
    <submittedName>
        <fullName evidence="2">50S ribosomal protein L14e</fullName>
    </submittedName>
</protein>
<name>A0A8T5GFW2_9ARCH</name>
<evidence type="ECO:0000313" key="2">
    <source>
        <dbReference type="EMBL" id="MBT4870608.1"/>
    </source>
</evidence>
<dbReference type="SUPFAM" id="SSF50104">
    <property type="entry name" value="Translation proteins SH3-like domain"/>
    <property type="match status" value="1"/>
</dbReference>
<dbReference type="Proteomes" id="UP000722459">
    <property type="component" value="Unassembled WGS sequence"/>
</dbReference>
<keyword evidence="2" id="KW-0689">Ribosomal protein</keyword>
<keyword evidence="2" id="KW-0687">Ribonucleoprotein</keyword>
<dbReference type="EMBL" id="JABJNZ010000046">
    <property type="protein sequence ID" value="MBT4870608.1"/>
    <property type="molecule type" value="Genomic_DNA"/>
</dbReference>
<dbReference type="AlphaFoldDB" id="A0A8T5GFW2"/>
<evidence type="ECO:0000313" key="3">
    <source>
        <dbReference type="Proteomes" id="UP000722459"/>
    </source>
</evidence>
<dbReference type="GO" id="GO:0003723">
    <property type="term" value="F:RNA binding"/>
    <property type="evidence" value="ECO:0007669"/>
    <property type="project" value="UniProtKB-KW"/>
</dbReference>
<accession>A0A8T5GFW2</accession>
<dbReference type="InterPro" id="IPR014722">
    <property type="entry name" value="Rib_uL2_dom2"/>
</dbReference>
<keyword evidence="1" id="KW-0694">RNA-binding</keyword>
<dbReference type="InterPro" id="IPR008991">
    <property type="entry name" value="Translation_prot_SH3-like_sf"/>
</dbReference>
<reference evidence="2" key="1">
    <citation type="journal article" date="2021" name="ISME J.">
        <title>Mercury methylation by metabolically versatile and cosmopolitan marine bacteria.</title>
        <authorList>
            <person name="Lin H."/>
            <person name="Ascher D.B."/>
            <person name="Myung Y."/>
            <person name="Lamborg C.H."/>
            <person name="Hallam S.J."/>
            <person name="Gionfriddo C.M."/>
            <person name="Holt K.E."/>
            <person name="Moreau J.W."/>
        </authorList>
    </citation>
    <scope>NUCLEOTIDE SEQUENCE</scope>
    <source>
        <strain evidence="2">SI075_bin30</strain>
    </source>
</reference>
<proteinExistence type="predicted"/>
<dbReference type="GO" id="GO:0005840">
    <property type="term" value="C:ribosome"/>
    <property type="evidence" value="ECO:0007669"/>
    <property type="project" value="UniProtKB-KW"/>
</dbReference>
<gene>
    <name evidence="2" type="ORF">HON47_03480</name>
</gene>
<organism evidence="2 3">
    <name type="scientific">Candidatus Iainarchaeum sp</name>
    <dbReference type="NCBI Taxonomy" id="3101447"/>
    <lineage>
        <taxon>Archaea</taxon>
        <taxon>Candidatus Iainarchaeota</taxon>
        <taxon>Candidatus Iainarchaeia</taxon>
        <taxon>Candidatus Iainarchaeales</taxon>
        <taxon>Candidatus Iainarchaeaceae</taxon>
        <taxon>Candidatus Iainarchaeum</taxon>
    </lineage>
</organism>
<evidence type="ECO:0000256" key="1">
    <source>
        <dbReference type="PROSITE-ProRule" id="PRU00182"/>
    </source>
</evidence>
<dbReference type="Gene3D" id="2.30.30.30">
    <property type="match status" value="1"/>
</dbReference>
<comment type="caution">
    <text evidence="2">The sequence shown here is derived from an EMBL/GenBank/DDBJ whole genome shotgun (WGS) entry which is preliminary data.</text>
</comment>